<organism evidence="1 2">
    <name type="scientific">Wolfiporia cocos (strain MD-104)</name>
    <name type="common">Brown rot fungus</name>
    <dbReference type="NCBI Taxonomy" id="742152"/>
    <lineage>
        <taxon>Eukaryota</taxon>
        <taxon>Fungi</taxon>
        <taxon>Dikarya</taxon>
        <taxon>Basidiomycota</taxon>
        <taxon>Agaricomycotina</taxon>
        <taxon>Agaricomycetes</taxon>
        <taxon>Polyporales</taxon>
        <taxon>Phaeolaceae</taxon>
        <taxon>Wolfiporia</taxon>
    </lineage>
</organism>
<name>A0A2H3JFX8_WOLCO</name>
<dbReference type="Proteomes" id="UP000218811">
    <property type="component" value="Unassembled WGS sequence"/>
</dbReference>
<dbReference type="AlphaFoldDB" id="A0A2H3JFX8"/>
<protein>
    <submittedName>
        <fullName evidence="1">Uncharacterized protein</fullName>
    </submittedName>
</protein>
<keyword evidence="2" id="KW-1185">Reference proteome</keyword>
<evidence type="ECO:0000313" key="1">
    <source>
        <dbReference type="EMBL" id="PCH40445.1"/>
    </source>
</evidence>
<gene>
    <name evidence="1" type="ORF">WOLCODRAFT_136880</name>
</gene>
<proteinExistence type="predicted"/>
<sequence length="159" mass="17094">MAFTSTNIIQSRLCSLDCLPIALKTMSCPNTGAVLVSNLCCTQSLQIATSQLISESHGLVYDVSSAIMMTDTDCLDSGELICTATVAFLPTSSDAEVRNGSHSAIYRPRSISQTQVGHDNLRHVCSENAEYGHCVLNSMASSHGIVMADMSIWNDMDLK</sequence>
<dbReference type="EMBL" id="KB468053">
    <property type="protein sequence ID" value="PCH40445.1"/>
    <property type="molecule type" value="Genomic_DNA"/>
</dbReference>
<evidence type="ECO:0000313" key="2">
    <source>
        <dbReference type="Proteomes" id="UP000218811"/>
    </source>
</evidence>
<accession>A0A2H3JFX8</accession>
<reference evidence="1 2" key="1">
    <citation type="journal article" date="2012" name="Science">
        <title>The Paleozoic origin of enzymatic lignin decomposition reconstructed from 31 fungal genomes.</title>
        <authorList>
            <person name="Floudas D."/>
            <person name="Binder M."/>
            <person name="Riley R."/>
            <person name="Barry K."/>
            <person name="Blanchette R.A."/>
            <person name="Henrissat B."/>
            <person name="Martinez A.T."/>
            <person name="Otillar R."/>
            <person name="Spatafora J.W."/>
            <person name="Yadav J.S."/>
            <person name="Aerts A."/>
            <person name="Benoit I."/>
            <person name="Boyd A."/>
            <person name="Carlson A."/>
            <person name="Copeland A."/>
            <person name="Coutinho P.M."/>
            <person name="de Vries R.P."/>
            <person name="Ferreira P."/>
            <person name="Findley K."/>
            <person name="Foster B."/>
            <person name="Gaskell J."/>
            <person name="Glotzer D."/>
            <person name="Gorecki P."/>
            <person name="Heitman J."/>
            <person name="Hesse C."/>
            <person name="Hori C."/>
            <person name="Igarashi K."/>
            <person name="Jurgens J.A."/>
            <person name="Kallen N."/>
            <person name="Kersten P."/>
            <person name="Kohler A."/>
            <person name="Kuees U."/>
            <person name="Kumar T.K.A."/>
            <person name="Kuo A."/>
            <person name="LaButti K."/>
            <person name="Larrondo L.F."/>
            <person name="Lindquist E."/>
            <person name="Ling A."/>
            <person name="Lombard V."/>
            <person name="Lucas S."/>
            <person name="Lundell T."/>
            <person name="Martin R."/>
            <person name="McLaughlin D.J."/>
            <person name="Morgenstern I."/>
            <person name="Morin E."/>
            <person name="Murat C."/>
            <person name="Nagy L.G."/>
            <person name="Nolan M."/>
            <person name="Ohm R.A."/>
            <person name="Patyshakuliyeva A."/>
            <person name="Rokas A."/>
            <person name="Ruiz-Duenas F.J."/>
            <person name="Sabat G."/>
            <person name="Salamov A."/>
            <person name="Samejima M."/>
            <person name="Schmutz J."/>
            <person name="Slot J.C."/>
            <person name="St John F."/>
            <person name="Stenlid J."/>
            <person name="Sun H."/>
            <person name="Sun S."/>
            <person name="Syed K."/>
            <person name="Tsang A."/>
            <person name="Wiebenga A."/>
            <person name="Young D."/>
            <person name="Pisabarro A."/>
            <person name="Eastwood D.C."/>
            <person name="Martin F."/>
            <person name="Cullen D."/>
            <person name="Grigoriev I.V."/>
            <person name="Hibbett D.S."/>
        </authorList>
    </citation>
    <scope>NUCLEOTIDE SEQUENCE [LARGE SCALE GENOMIC DNA]</scope>
    <source>
        <strain evidence="1 2">MD-104</strain>
    </source>
</reference>